<name>A0A9X3N151_9ACTN</name>
<evidence type="ECO:0000313" key="2">
    <source>
        <dbReference type="EMBL" id="MDA0166731.1"/>
    </source>
</evidence>
<dbReference type="PANTHER" id="PTHR43798:SF29">
    <property type="entry name" value="AB HYDROLASE-1 DOMAIN-CONTAINING PROTEIN"/>
    <property type="match status" value="1"/>
</dbReference>
<keyword evidence="3" id="KW-1185">Reference proteome</keyword>
<dbReference type="PRINTS" id="PR00111">
    <property type="entry name" value="ABHYDROLASE"/>
</dbReference>
<protein>
    <submittedName>
        <fullName evidence="2">Alpha/beta hydrolase</fullName>
    </submittedName>
</protein>
<feature type="domain" description="AB hydrolase-1" evidence="1">
    <location>
        <begin position="14"/>
        <end position="243"/>
    </location>
</feature>
<dbReference type="InterPro" id="IPR029058">
    <property type="entry name" value="AB_hydrolase_fold"/>
</dbReference>
<dbReference type="AlphaFoldDB" id="A0A9X3N151"/>
<reference evidence="2" key="1">
    <citation type="submission" date="2022-10" db="EMBL/GenBank/DDBJ databases">
        <title>The WGS of Solirubrobacter ginsenosidimutans DSM 21036.</title>
        <authorList>
            <person name="Jiang Z."/>
        </authorList>
    </citation>
    <scope>NUCLEOTIDE SEQUENCE</scope>
    <source>
        <strain evidence="2">DSM 21036</strain>
    </source>
</reference>
<evidence type="ECO:0000313" key="3">
    <source>
        <dbReference type="Proteomes" id="UP001149140"/>
    </source>
</evidence>
<accession>A0A9X3N151</accession>
<evidence type="ECO:0000259" key="1">
    <source>
        <dbReference type="Pfam" id="PF12697"/>
    </source>
</evidence>
<sequence>MRLAYDDVGAGPCVVLIHGHPFDRTLWQPQLEALAGDFRVVAPDLRGFGESPVTPHLVSLREYAEDVEELLAHLDIDEAAIVGLSMGGLVAMELATAQPERYWTLGLVTTTVEPASPGERVQRRERADLVERDGMQVLIDYMHTGVYGPHCPPAVRERVDAMMAGAPVQGAAAALRGRAERPDYRSRLRQLDLPAFVCTGSDDPWSNATVTAEIVEHLQRPELVVIDGVGHLPNLEAEAAFNRALAGFLARHAPPS</sequence>
<dbReference type="SUPFAM" id="SSF53474">
    <property type="entry name" value="alpha/beta-Hydrolases"/>
    <property type="match status" value="1"/>
</dbReference>
<dbReference type="EMBL" id="JAPDOD010000074">
    <property type="protein sequence ID" value="MDA0166731.1"/>
    <property type="molecule type" value="Genomic_DNA"/>
</dbReference>
<dbReference type="Proteomes" id="UP001149140">
    <property type="component" value="Unassembled WGS sequence"/>
</dbReference>
<proteinExistence type="predicted"/>
<keyword evidence="2" id="KW-0378">Hydrolase</keyword>
<dbReference type="Gene3D" id="3.40.50.1820">
    <property type="entry name" value="alpha/beta hydrolase"/>
    <property type="match status" value="1"/>
</dbReference>
<gene>
    <name evidence="2" type="ORF">OM076_41095</name>
</gene>
<dbReference type="PANTHER" id="PTHR43798">
    <property type="entry name" value="MONOACYLGLYCEROL LIPASE"/>
    <property type="match status" value="1"/>
</dbReference>
<dbReference type="InterPro" id="IPR050266">
    <property type="entry name" value="AB_hydrolase_sf"/>
</dbReference>
<dbReference type="GO" id="GO:0016787">
    <property type="term" value="F:hydrolase activity"/>
    <property type="evidence" value="ECO:0007669"/>
    <property type="project" value="UniProtKB-KW"/>
</dbReference>
<organism evidence="2 3">
    <name type="scientific">Solirubrobacter ginsenosidimutans</name>
    <dbReference type="NCBI Taxonomy" id="490573"/>
    <lineage>
        <taxon>Bacteria</taxon>
        <taxon>Bacillati</taxon>
        <taxon>Actinomycetota</taxon>
        <taxon>Thermoleophilia</taxon>
        <taxon>Solirubrobacterales</taxon>
        <taxon>Solirubrobacteraceae</taxon>
        <taxon>Solirubrobacter</taxon>
    </lineage>
</organism>
<comment type="caution">
    <text evidence="2">The sequence shown here is derived from an EMBL/GenBank/DDBJ whole genome shotgun (WGS) entry which is preliminary data.</text>
</comment>
<dbReference type="InterPro" id="IPR000073">
    <property type="entry name" value="AB_hydrolase_1"/>
</dbReference>
<dbReference type="Pfam" id="PF12697">
    <property type="entry name" value="Abhydrolase_6"/>
    <property type="match status" value="1"/>
</dbReference>
<dbReference type="RefSeq" id="WP_270045984.1">
    <property type="nucleotide sequence ID" value="NZ_JAPDOD010000074.1"/>
</dbReference>